<comment type="pathway">
    <text evidence="2 6">Protein modification; protein ubiquitination.</text>
</comment>
<dbReference type="PANTHER" id="PTHR22849">
    <property type="entry name" value="WDSAM1 PROTEIN"/>
    <property type="match status" value="1"/>
</dbReference>
<dbReference type="GO" id="GO:0016567">
    <property type="term" value="P:protein ubiquitination"/>
    <property type="evidence" value="ECO:0007669"/>
    <property type="project" value="UniProtKB-UniRule"/>
</dbReference>
<dbReference type="InterPro" id="IPR003613">
    <property type="entry name" value="Ubox_domain"/>
</dbReference>
<evidence type="ECO:0000256" key="1">
    <source>
        <dbReference type="ARBA" id="ARBA00000900"/>
    </source>
</evidence>
<keyword evidence="4 6" id="KW-0833">Ubl conjugation pathway</keyword>
<gene>
    <name evidence="8" type="ORF">AMTR_s00017p00223570</name>
</gene>
<keyword evidence="3 6" id="KW-0808">Transferase</keyword>
<feature type="repeat" description="ARM" evidence="5">
    <location>
        <begin position="243"/>
        <end position="287"/>
    </location>
</feature>
<dbReference type="Proteomes" id="UP000017836">
    <property type="component" value="Unassembled WGS sequence"/>
</dbReference>
<comment type="catalytic activity">
    <reaction evidence="1 6">
        <text>S-ubiquitinyl-[E2 ubiquitin-conjugating enzyme]-L-cysteine + [acceptor protein]-L-lysine = [E2 ubiquitin-conjugating enzyme]-L-cysteine + N(6)-ubiquitinyl-[acceptor protein]-L-lysine.</text>
        <dbReference type="EC" id="2.3.2.27"/>
    </reaction>
</comment>
<evidence type="ECO:0000256" key="3">
    <source>
        <dbReference type="ARBA" id="ARBA00022679"/>
    </source>
</evidence>
<dbReference type="KEGG" id="atr:18436829"/>
<feature type="domain" description="U-box" evidence="7">
    <location>
        <begin position="16"/>
        <end position="90"/>
    </location>
</feature>
<accession>W1PNG6</accession>
<dbReference type="Gene3D" id="3.30.40.10">
    <property type="entry name" value="Zinc/RING finger domain, C3HC4 (zinc finger)"/>
    <property type="match status" value="1"/>
</dbReference>
<dbReference type="HOGENOM" id="CLU_006348_1_1_1"/>
<dbReference type="Gene3D" id="1.25.10.10">
    <property type="entry name" value="Leucine-rich Repeat Variant"/>
    <property type="match status" value="1"/>
</dbReference>
<dbReference type="AlphaFoldDB" id="W1PNG6"/>
<evidence type="ECO:0000259" key="7">
    <source>
        <dbReference type="PROSITE" id="PS51698"/>
    </source>
</evidence>
<dbReference type="Pfam" id="PF25598">
    <property type="entry name" value="ARM_PUB"/>
    <property type="match status" value="1"/>
</dbReference>
<dbReference type="InterPro" id="IPR000225">
    <property type="entry name" value="Armadillo"/>
</dbReference>
<dbReference type="EC" id="2.3.2.27" evidence="6"/>
<dbReference type="InterPro" id="IPR045210">
    <property type="entry name" value="RING-Ubox_PUB"/>
</dbReference>
<dbReference type="InterPro" id="IPR058678">
    <property type="entry name" value="ARM_PUB"/>
</dbReference>
<dbReference type="PROSITE" id="PS50176">
    <property type="entry name" value="ARM_REPEAT"/>
    <property type="match status" value="1"/>
</dbReference>
<evidence type="ECO:0000256" key="6">
    <source>
        <dbReference type="RuleBase" id="RU369093"/>
    </source>
</evidence>
<dbReference type="eggNOG" id="ENOG502QRXY">
    <property type="taxonomic scope" value="Eukaryota"/>
</dbReference>
<evidence type="ECO:0000256" key="4">
    <source>
        <dbReference type="ARBA" id="ARBA00022786"/>
    </source>
</evidence>
<dbReference type="FunFam" id="3.30.40.10:FF:001168">
    <property type="entry name" value="U-box domain-containing protein 31"/>
    <property type="match status" value="1"/>
</dbReference>
<dbReference type="PANTHER" id="PTHR22849:SF112">
    <property type="entry name" value="U-BOX DOMAIN-CONTAINING PROTEIN 26"/>
    <property type="match status" value="1"/>
</dbReference>
<evidence type="ECO:0000313" key="8">
    <source>
        <dbReference type="EMBL" id="ERN08695.1"/>
    </source>
</evidence>
<sequence length="420" mass="45007">MPGSVPVAPLEVRALQIPHHFRCPISLELMRDPVTVSTGQTYDRASIESWVATGHATCPVTRQPLQDQTLIPNHTLRRLIQEWCVANHALGVERIPTPKQPADPTLIRAILAQAESASSSSQARLSALQRLNALTKESPHNRAHISLAMHDPHPAILLLALHDPNTIHDPQNSDDLVQEAISLIALAPEPYCASVVSNSNHLSRLSVLLVHASLDVRANTAAIVEAALSSGRESRAIIGATDGLIPALVNLLREPLAHPRALKLAVKSLFSLCLAKPNRELAIEAGAASALVERLVDLDRCDAERALATIELLCRTPAGCAAFEAHALAVPLLVKMILKVSDRATESAAGALLAVCATSEATQKEAVTVGVVTQLLLLVQSECTARAKRKAQLLLKLLRDAWPDESVANSDYACSDIVPF</sequence>
<proteinExistence type="predicted"/>
<evidence type="ECO:0000313" key="9">
    <source>
        <dbReference type="Proteomes" id="UP000017836"/>
    </source>
</evidence>
<dbReference type="InterPro" id="IPR016024">
    <property type="entry name" value="ARM-type_fold"/>
</dbReference>
<comment type="function">
    <text evidence="6">Functions as an E3 ubiquitin ligase.</text>
</comment>
<dbReference type="EMBL" id="KI393256">
    <property type="protein sequence ID" value="ERN08695.1"/>
    <property type="molecule type" value="Genomic_DNA"/>
</dbReference>
<protein>
    <recommendedName>
        <fullName evidence="6 7">U-box domain-containing protein</fullName>
        <ecNumber evidence="6">2.3.2.27</ecNumber>
    </recommendedName>
    <alternativeName>
        <fullName evidence="6">RING-type E3 ubiquitin transferase PUB</fullName>
    </alternativeName>
</protein>
<dbReference type="SUPFAM" id="SSF57850">
    <property type="entry name" value="RING/U-box"/>
    <property type="match status" value="1"/>
</dbReference>
<dbReference type="OMA" id="DCIANSD"/>
<evidence type="ECO:0000256" key="5">
    <source>
        <dbReference type="PROSITE-ProRule" id="PRU00259"/>
    </source>
</evidence>
<dbReference type="SUPFAM" id="SSF48371">
    <property type="entry name" value="ARM repeat"/>
    <property type="match status" value="1"/>
</dbReference>
<reference evidence="9" key="1">
    <citation type="journal article" date="2013" name="Science">
        <title>The Amborella genome and the evolution of flowering plants.</title>
        <authorList>
            <consortium name="Amborella Genome Project"/>
        </authorList>
    </citation>
    <scope>NUCLEOTIDE SEQUENCE [LARGE SCALE GENOMIC DNA]</scope>
</reference>
<keyword evidence="9" id="KW-1185">Reference proteome</keyword>
<dbReference type="InterPro" id="IPR011989">
    <property type="entry name" value="ARM-like"/>
</dbReference>
<evidence type="ECO:0000256" key="2">
    <source>
        <dbReference type="ARBA" id="ARBA00004906"/>
    </source>
</evidence>
<organism evidence="8 9">
    <name type="scientific">Amborella trichopoda</name>
    <dbReference type="NCBI Taxonomy" id="13333"/>
    <lineage>
        <taxon>Eukaryota</taxon>
        <taxon>Viridiplantae</taxon>
        <taxon>Streptophyta</taxon>
        <taxon>Embryophyta</taxon>
        <taxon>Tracheophyta</taxon>
        <taxon>Spermatophyta</taxon>
        <taxon>Magnoliopsida</taxon>
        <taxon>Amborellales</taxon>
        <taxon>Amborellaceae</taxon>
        <taxon>Amborella</taxon>
    </lineage>
</organism>
<dbReference type="Gramene" id="ERN08695">
    <property type="protein sequence ID" value="ERN08695"/>
    <property type="gene ID" value="AMTR_s00017p00223570"/>
</dbReference>
<dbReference type="GO" id="GO:0061630">
    <property type="term" value="F:ubiquitin protein ligase activity"/>
    <property type="evidence" value="ECO:0007669"/>
    <property type="project" value="UniProtKB-UniRule"/>
</dbReference>
<dbReference type="Pfam" id="PF04564">
    <property type="entry name" value="U-box"/>
    <property type="match status" value="1"/>
</dbReference>
<dbReference type="SMART" id="SM00504">
    <property type="entry name" value="Ubox"/>
    <property type="match status" value="1"/>
</dbReference>
<dbReference type="CDD" id="cd16664">
    <property type="entry name" value="RING-Ubox_PUB"/>
    <property type="match status" value="1"/>
</dbReference>
<name>W1PNG6_AMBTC</name>
<dbReference type="UniPathway" id="UPA00143"/>
<dbReference type="OrthoDB" id="10064100at2759"/>
<dbReference type="PROSITE" id="PS51698">
    <property type="entry name" value="U_BOX"/>
    <property type="match status" value="1"/>
</dbReference>
<dbReference type="InterPro" id="IPR013083">
    <property type="entry name" value="Znf_RING/FYVE/PHD"/>
</dbReference>
<dbReference type="InterPro" id="IPR045185">
    <property type="entry name" value="PUB22/23/24-like"/>
</dbReference>